<dbReference type="SUPFAM" id="SSF57850">
    <property type="entry name" value="RING/U-box"/>
    <property type="match status" value="1"/>
</dbReference>
<organism evidence="1">
    <name type="scientific">Eutreptiella gymnastica</name>
    <dbReference type="NCBI Taxonomy" id="73025"/>
    <lineage>
        <taxon>Eukaryota</taxon>
        <taxon>Discoba</taxon>
        <taxon>Euglenozoa</taxon>
        <taxon>Euglenida</taxon>
        <taxon>Spirocuta</taxon>
        <taxon>Euglenophyceae</taxon>
        <taxon>Eutreptiales</taxon>
        <taxon>Eutreptiaceae</taxon>
        <taxon>Eutreptiella</taxon>
    </lineage>
</organism>
<protein>
    <recommendedName>
        <fullName evidence="2">Peroxin-12</fullName>
    </recommendedName>
</protein>
<gene>
    <name evidence="1" type="ORF">EGYM00163_LOCUS4236</name>
</gene>
<name>A0A7S4CCF3_9EUGL</name>
<dbReference type="Gene3D" id="3.30.40.10">
    <property type="entry name" value="Zinc/RING finger domain, C3HC4 (zinc finger)"/>
    <property type="match status" value="1"/>
</dbReference>
<dbReference type="GO" id="GO:0005778">
    <property type="term" value="C:peroxisomal membrane"/>
    <property type="evidence" value="ECO:0007669"/>
    <property type="project" value="InterPro"/>
</dbReference>
<reference evidence="1" key="1">
    <citation type="submission" date="2021-01" db="EMBL/GenBank/DDBJ databases">
        <authorList>
            <person name="Corre E."/>
            <person name="Pelletier E."/>
            <person name="Niang G."/>
            <person name="Scheremetjew M."/>
            <person name="Finn R."/>
            <person name="Kale V."/>
            <person name="Holt S."/>
            <person name="Cochrane G."/>
            <person name="Meng A."/>
            <person name="Brown T."/>
            <person name="Cohen L."/>
        </authorList>
    </citation>
    <scope>NUCLEOTIDE SEQUENCE</scope>
    <source>
        <strain evidence="1">CCMP1594</strain>
    </source>
</reference>
<dbReference type="GO" id="GO:0016558">
    <property type="term" value="P:protein import into peroxisome matrix"/>
    <property type="evidence" value="ECO:0007669"/>
    <property type="project" value="InterPro"/>
</dbReference>
<dbReference type="AlphaFoldDB" id="A0A7S4CCF3"/>
<dbReference type="EMBL" id="HBJA01013404">
    <property type="protein sequence ID" value="CAE0793119.1"/>
    <property type="molecule type" value="Transcribed_RNA"/>
</dbReference>
<dbReference type="GO" id="GO:0008270">
    <property type="term" value="F:zinc ion binding"/>
    <property type="evidence" value="ECO:0007669"/>
    <property type="project" value="InterPro"/>
</dbReference>
<dbReference type="GO" id="GO:0006513">
    <property type="term" value="P:protein monoubiquitination"/>
    <property type="evidence" value="ECO:0007669"/>
    <property type="project" value="TreeGrafter"/>
</dbReference>
<dbReference type="PANTHER" id="PTHR12888">
    <property type="entry name" value="PEROXISOME ASSEMBLY PROTEIN 12 PEROXIN-12"/>
    <property type="match status" value="1"/>
</dbReference>
<dbReference type="CDD" id="cd16451">
    <property type="entry name" value="mRING_PEX12"/>
    <property type="match status" value="1"/>
</dbReference>
<dbReference type="GO" id="GO:0004842">
    <property type="term" value="F:ubiquitin-protein transferase activity"/>
    <property type="evidence" value="ECO:0007669"/>
    <property type="project" value="TreeGrafter"/>
</dbReference>
<dbReference type="PANTHER" id="PTHR12888:SF0">
    <property type="entry name" value="PEROXISOME ASSEMBLY PROTEIN 12"/>
    <property type="match status" value="1"/>
</dbReference>
<evidence type="ECO:0000313" key="1">
    <source>
        <dbReference type="EMBL" id="CAE0793119.1"/>
    </source>
</evidence>
<evidence type="ECO:0008006" key="2">
    <source>
        <dbReference type="Google" id="ProtNLM"/>
    </source>
</evidence>
<accession>A0A7S4CCF3</accession>
<dbReference type="InterPro" id="IPR017375">
    <property type="entry name" value="PEX12"/>
</dbReference>
<dbReference type="InterPro" id="IPR013083">
    <property type="entry name" value="Znf_RING/FYVE/PHD"/>
</dbReference>
<sequence>MFEHSPYYHPLLRLRRIVLCRLDRMDLMEWREQPMKLKFLQLSRVSLMMMYFVFKVLEWWHTSDKRQTGAKLPVPPPPDPPQVTGNIAADPAACSICSKKRQNPALLAPSGYVFCYPCIAHHVTQHGSCPVTGIKASMSMVRRLYEVM</sequence>
<dbReference type="GO" id="GO:1990429">
    <property type="term" value="C:peroxisomal importomer complex"/>
    <property type="evidence" value="ECO:0007669"/>
    <property type="project" value="TreeGrafter"/>
</dbReference>
<proteinExistence type="predicted"/>